<dbReference type="PANTHER" id="PTHR46711:SF1">
    <property type="entry name" value="HISTONE-LYSINE N-METHYLTRANSFERASE SETD2"/>
    <property type="match status" value="1"/>
</dbReference>
<feature type="compositionally biased region" description="Basic and acidic residues" evidence="5">
    <location>
        <begin position="473"/>
        <end position="505"/>
    </location>
</feature>
<evidence type="ECO:0000313" key="7">
    <source>
        <dbReference type="EMBL" id="CAD7278382.1"/>
    </source>
</evidence>
<feature type="region of interest" description="Disordered" evidence="5">
    <location>
        <begin position="758"/>
        <end position="799"/>
    </location>
</feature>
<protein>
    <recommendedName>
        <fullName evidence="6">Post-SET domain-containing protein</fullName>
    </recommendedName>
</protein>
<keyword evidence="3" id="KW-0808">Transferase</keyword>
<dbReference type="InterPro" id="IPR046341">
    <property type="entry name" value="SET_dom_sf"/>
</dbReference>
<dbReference type="InterPro" id="IPR003616">
    <property type="entry name" value="Post-SET_dom"/>
</dbReference>
<dbReference type="InterPro" id="IPR038190">
    <property type="entry name" value="SRI_sf"/>
</dbReference>
<feature type="compositionally biased region" description="Basic and acidic residues" evidence="5">
    <location>
        <begin position="787"/>
        <end position="799"/>
    </location>
</feature>
<feature type="region of interest" description="Disordered" evidence="5">
    <location>
        <begin position="1514"/>
        <end position="1604"/>
    </location>
</feature>
<evidence type="ECO:0000256" key="1">
    <source>
        <dbReference type="ARBA" id="ARBA00004123"/>
    </source>
</evidence>
<dbReference type="InterPro" id="IPR013257">
    <property type="entry name" value="SRI"/>
</dbReference>
<dbReference type="SUPFAM" id="SSF82199">
    <property type="entry name" value="SET domain"/>
    <property type="match status" value="1"/>
</dbReference>
<accession>A0A7R9GDH1</accession>
<evidence type="ECO:0000256" key="2">
    <source>
        <dbReference type="ARBA" id="ARBA00022603"/>
    </source>
</evidence>
<feature type="compositionally biased region" description="Polar residues" evidence="5">
    <location>
        <begin position="1569"/>
        <end position="1590"/>
    </location>
</feature>
<keyword evidence="2" id="KW-0489">Methyltransferase</keyword>
<feature type="compositionally biased region" description="Basic residues" evidence="5">
    <location>
        <begin position="28"/>
        <end position="44"/>
    </location>
</feature>
<feature type="region of interest" description="Disordered" evidence="5">
    <location>
        <begin position="682"/>
        <end position="734"/>
    </location>
</feature>
<comment type="subcellular location">
    <subcellularLocation>
        <location evidence="1">Nucleus</location>
    </subcellularLocation>
</comment>
<evidence type="ECO:0000259" key="6">
    <source>
        <dbReference type="PROSITE" id="PS50868"/>
    </source>
</evidence>
<feature type="region of interest" description="Disordered" evidence="5">
    <location>
        <begin position="1"/>
        <end position="63"/>
    </location>
</feature>
<keyword evidence="4" id="KW-0539">Nucleus</keyword>
<dbReference type="OrthoDB" id="308383at2759"/>
<feature type="compositionally biased region" description="Basic residues" evidence="5">
    <location>
        <begin position="447"/>
        <end position="472"/>
    </location>
</feature>
<keyword evidence="8" id="KW-1185">Reference proteome</keyword>
<feature type="region of interest" description="Disordered" evidence="5">
    <location>
        <begin position="570"/>
        <end position="641"/>
    </location>
</feature>
<dbReference type="SMART" id="SM00508">
    <property type="entry name" value="PostSET"/>
    <property type="match status" value="1"/>
</dbReference>
<gene>
    <name evidence="7" type="ORF">NMOB1V02_LOCUS6089</name>
</gene>
<dbReference type="Proteomes" id="UP000678499">
    <property type="component" value="Unassembled WGS sequence"/>
</dbReference>
<dbReference type="Gene3D" id="2.170.270.10">
    <property type="entry name" value="SET domain"/>
    <property type="match status" value="1"/>
</dbReference>
<dbReference type="EMBL" id="CAJPEX010001215">
    <property type="protein sequence ID" value="CAG0918534.1"/>
    <property type="molecule type" value="Genomic_DNA"/>
</dbReference>
<feature type="compositionally biased region" description="Polar residues" evidence="5">
    <location>
        <begin position="539"/>
        <end position="548"/>
    </location>
</feature>
<dbReference type="GO" id="GO:0005694">
    <property type="term" value="C:chromosome"/>
    <property type="evidence" value="ECO:0007669"/>
    <property type="project" value="TreeGrafter"/>
</dbReference>
<sequence>MSTSDDGPVRRSRRNHDSFQQIMERVKPTRKPTKTYSPRGRRPKASPSALTSEGDAVHQTCSESSINLSSKRVQLPERIEDAPDVVQVNGWILEPLLGTSSRSSPTSVDSLHSAEDVFVCDTTDVKSASDTVIHNSNSPVVESQCADSDAVPEAVVEESIEHSPEKSAESDSEVIIDGTVECPEYYSEDHNESVPDACVEETIGSSESEDDSPVNELPLEDSTASSNIEEHASSDDEDKSGSSSDSSESAEDSQSDHEFPFDDPQPTPKTQIRSSLISKIIVSSSQSSPPPKIFGDRETSRIIVRLGEPPDNLEFSDTAIATNNEDSTQNASASSKDQSEESSNSETVEPMKDEEPVSAASEKPFPSLDTKENSHITHAEKVPKAEIRKVVENSSKSVKQKEKEAPQIEEVHVDSDTAAAGHDSDTDGSSESLILPKKSVEPSGYKEKHHKRKQSHKEKRKHSHHDKHRRGHSEKIKSDKDKTKEKEKEKPKPPKTEAAPKEKPKPPPPAPAPVPVPPKKIESMKKETLAKKLPKPQKGSLSSKVKSQLQFNQTSSGITDLVGAILNLDTPISQPKQPPPPKIEKPFTPPPKPDKLPFLIKYEEPVPSEKPPPAPQMMEPFLSVPPEPPPEIPKFDASVPPPDFPKVSPFVPSLSTDDLKAILAKTVKSDPKPVVNSFWEAAPAPVNPLPTRNSLPDVISRVAAENSDSDEDDVAAIPEPPLPPKPASVALTSNPPVIPSNIFDVLASIKSVIVPRETPKVDDKKDEDEEEEEEDQEMDNESLPEEQAVKPSREPDKKDVMEAEEIVSRSPAVAQEEFWAGEAVDVTVDVPNFSLIETNAYLTEKKRSKEGKILCDCTLTVEELQDGVVGCGDSCLNRMLLIEWLRIFHHRWTVGGELRVGFFAKKRINAGEEITFDYQLQNYGREAQKCYCGSANCRGVLGSSQKSFFMPRKGSKDIGFYTADDDDLEEEVDALCQIGVKRPETALRVVRLMVRAEDLDLRLCLLRLIDNTEPALQKSYVDYHCLNIIYSWMQCYTPDPNKEDLREEVLSVLNGFNVTHINYVEESKIQLLLEKWCGYSIELIGQAAAELAKESKQQDSEGFVAAVVTTDARTAKLKAILKTPDEDEFFGEEKPGEGEKADIKARLGFRSVHLLNTWRMLPRMFRIPKVAKVEPIPENISPVGSASPQMFGAPPSQPIQNNLSADQKFKFERSRSGDQRRQLLEEAFQNRRKRRVDHDEEWARMYAFYHGLEQDYQLGMAQRNQESVKQFVLPHPSGEGHFIPDPEKCPFCSDCGICHIVVPVMKYKDDEESEEVLVPGANDAELQALEELIPVFSPPKVEDFADVDVESTAVDDMEPVPDLRSPLTLLQLKWWKMMKDSNERFYFWKGQQAAKWKPALKTHMTEEILADIENAHMPREKSSKLVQEIPEPNYWSLENNLMVDGKRVTVELGVQADADLEFDIELRDAEAQIVDAEIDAAAAERVAAEKRLAMKRKIPRDEFERLKMEKKFAEKRAKMKAKVQGKSQKPHQKHDPNQKYKHDAKMKLKHAPSKSKTKSVDAKKPVPVASSTSHPDQQQQQTPDVGNPEQSDVAAETEADSSEVTAMQSDVFSMVNGNEGGGGGATNEQMIPGLGLLSGSGDAGSPREGVTSDRVAAFKLQIHDTVTRYLSNSLTDMRPEQKRKLKPNIDFVKVADKIAHTVTEKEMKIRVKERDLVLGTNLKAKIKGFVRRYVETVLLINSSHARA</sequence>
<feature type="compositionally biased region" description="Acidic residues" evidence="5">
    <location>
        <begin position="765"/>
        <end position="784"/>
    </location>
</feature>
<feature type="compositionally biased region" description="Basic and acidic residues" evidence="5">
    <location>
        <begin position="369"/>
        <end position="391"/>
    </location>
</feature>
<evidence type="ECO:0000313" key="8">
    <source>
        <dbReference type="Proteomes" id="UP000678499"/>
    </source>
</evidence>
<feature type="compositionally biased region" description="Basic and acidic residues" evidence="5">
    <location>
        <begin position="519"/>
        <end position="530"/>
    </location>
</feature>
<feature type="region of interest" description="Disordered" evidence="5">
    <location>
        <begin position="135"/>
        <end position="548"/>
    </location>
</feature>
<dbReference type="Pfam" id="PF08236">
    <property type="entry name" value="SRI"/>
    <property type="match status" value="1"/>
</dbReference>
<evidence type="ECO:0000256" key="4">
    <source>
        <dbReference type="ARBA" id="ARBA00023242"/>
    </source>
</evidence>
<feature type="compositionally biased region" description="Low complexity" evidence="5">
    <location>
        <begin position="332"/>
        <end position="346"/>
    </location>
</feature>
<dbReference type="Gene3D" id="1.10.1740.100">
    <property type="entry name" value="Set2, Rpb1 interacting domain"/>
    <property type="match status" value="1"/>
</dbReference>
<dbReference type="GO" id="GO:0010468">
    <property type="term" value="P:regulation of gene expression"/>
    <property type="evidence" value="ECO:0007669"/>
    <property type="project" value="TreeGrafter"/>
</dbReference>
<feature type="compositionally biased region" description="Low complexity" evidence="5">
    <location>
        <begin position="272"/>
        <end position="287"/>
    </location>
</feature>
<dbReference type="PROSITE" id="PS50868">
    <property type="entry name" value="POST_SET"/>
    <property type="match status" value="1"/>
</dbReference>
<dbReference type="GO" id="GO:0046975">
    <property type="term" value="F:histone H3K36 methyltransferase activity"/>
    <property type="evidence" value="ECO:0007669"/>
    <property type="project" value="InterPro"/>
</dbReference>
<dbReference type="GO" id="GO:0005634">
    <property type="term" value="C:nucleus"/>
    <property type="evidence" value="ECO:0007669"/>
    <property type="project" value="TreeGrafter"/>
</dbReference>
<dbReference type="PANTHER" id="PTHR46711">
    <property type="entry name" value="HISTONE-LYSINE N-METHYLTRANSFERASE SETD2"/>
    <property type="match status" value="1"/>
</dbReference>
<dbReference type="InterPro" id="IPR042294">
    <property type="entry name" value="SETD2_animal"/>
</dbReference>
<feature type="compositionally biased region" description="Pro residues" evidence="5">
    <location>
        <begin position="623"/>
        <end position="632"/>
    </location>
</feature>
<feature type="compositionally biased region" description="Basic and acidic residues" evidence="5">
    <location>
        <begin position="399"/>
        <end position="415"/>
    </location>
</feature>
<proteinExistence type="predicted"/>
<feature type="compositionally biased region" description="Pro residues" evidence="5">
    <location>
        <begin position="576"/>
        <end position="591"/>
    </location>
</feature>
<evidence type="ECO:0000256" key="3">
    <source>
        <dbReference type="ARBA" id="ARBA00022679"/>
    </source>
</evidence>
<evidence type="ECO:0000256" key="5">
    <source>
        <dbReference type="SAM" id="MobiDB-lite"/>
    </source>
</evidence>
<feature type="compositionally biased region" description="Basic residues" evidence="5">
    <location>
        <begin position="1547"/>
        <end position="1557"/>
    </location>
</feature>
<feature type="compositionally biased region" description="Basic residues" evidence="5">
    <location>
        <begin position="1517"/>
        <end position="1532"/>
    </location>
</feature>
<feature type="compositionally biased region" description="Pro residues" evidence="5">
    <location>
        <begin position="506"/>
        <end position="518"/>
    </location>
</feature>
<feature type="compositionally biased region" description="Basic and acidic residues" evidence="5">
    <location>
        <begin position="159"/>
        <end position="169"/>
    </location>
</feature>
<name>A0A7R9GDH1_9CRUS</name>
<feature type="compositionally biased region" description="Basic and acidic residues" evidence="5">
    <location>
        <begin position="1533"/>
        <end position="1546"/>
    </location>
</feature>
<dbReference type="EMBL" id="OA883252">
    <property type="protein sequence ID" value="CAD7278382.1"/>
    <property type="molecule type" value="Genomic_DNA"/>
</dbReference>
<feature type="domain" description="Post-SET" evidence="6">
    <location>
        <begin position="926"/>
        <end position="942"/>
    </location>
</feature>
<dbReference type="GO" id="GO:0032259">
    <property type="term" value="P:methylation"/>
    <property type="evidence" value="ECO:0007669"/>
    <property type="project" value="UniProtKB-KW"/>
</dbReference>
<reference evidence="7" key="1">
    <citation type="submission" date="2020-11" db="EMBL/GenBank/DDBJ databases">
        <authorList>
            <person name="Tran Van P."/>
        </authorList>
    </citation>
    <scope>NUCLEOTIDE SEQUENCE</scope>
</reference>
<organism evidence="7">
    <name type="scientific">Notodromas monacha</name>
    <dbReference type="NCBI Taxonomy" id="399045"/>
    <lineage>
        <taxon>Eukaryota</taxon>
        <taxon>Metazoa</taxon>
        <taxon>Ecdysozoa</taxon>
        <taxon>Arthropoda</taxon>
        <taxon>Crustacea</taxon>
        <taxon>Oligostraca</taxon>
        <taxon>Ostracoda</taxon>
        <taxon>Podocopa</taxon>
        <taxon>Podocopida</taxon>
        <taxon>Cypridocopina</taxon>
        <taxon>Cypridoidea</taxon>
        <taxon>Cyprididae</taxon>
        <taxon>Notodromas</taxon>
    </lineage>
</organism>
<feature type="compositionally biased region" description="Polar residues" evidence="5">
    <location>
        <begin position="319"/>
        <end position="331"/>
    </location>
</feature>